<dbReference type="Pfam" id="PF02113">
    <property type="entry name" value="Peptidase_S13"/>
    <property type="match status" value="1"/>
</dbReference>
<reference evidence="4 5" key="1">
    <citation type="submission" date="2018-01" db="EMBL/GenBank/DDBJ databases">
        <title>Saezia sanguinis gen. nov., sp. nov., in the order Burkholderiales isolated from human blood.</title>
        <authorList>
            <person name="Medina-Pascual M.J."/>
            <person name="Valdezate S."/>
            <person name="Monzon S."/>
            <person name="Cuesta I."/>
            <person name="Carrasco G."/>
            <person name="Villalon P."/>
            <person name="Saez-Nieto J.A."/>
        </authorList>
    </citation>
    <scope>NUCLEOTIDE SEQUENCE [LARGE SCALE GENOMIC DNA]</scope>
    <source>
        <strain evidence="4 5">CNM695-12</strain>
    </source>
</reference>
<evidence type="ECO:0000256" key="3">
    <source>
        <dbReference type="SAM" id="SignalP"/>
    </source>
</evidence>
<evidence type="ECO:0000313" key="5">
    <source>
        <dbReference type="Proteomes" id="UP000286947"/>
    </source>
</evidence>
<dbReference type="InterPro" id="IPR012338">
    <property type="entry name" value="Beta-lactam/transpept-like"/>
</dbReference>
<organism evidence="4 5">
    <name type="scientific">Saezia sanguinis</name>
    <dbReference type="NCBI Taxonomy" id="1965230"/>
    <lineage>
        <taxon>Bacteria</taxon>
        <taxon>Pseudomonadati</taxon>
        <taxon>Pseudomonadota</taxon>
        <taxon>Betaproteobacteria</taxon>
        <taxon>Burkholderiales</taxon>
        <taxon>Saeziaceae</taxon>
        <taxon>Saezia</taxon>
    </lineage>
</organism>
<dbReference type="GO" id="GO:0006508">
    <property type="term" value="P:proteolysis"/>
    <property type="evidence" value="ECO:0007669"/>
    <property type="project" value="InterPro"/>
</dbReference>
<dbReference type="Proteomes" id="UP000286947">
    <property type="component" value="Unassembled WGS sequence"/>
</dbReference>
<name>A0A433SEB4_9BURK</name>
<dbReference type="PANTHER" id="PTHR30023:SF0">
    <property type="entry name" value="PENICILLIN-SENSITIVE CARBOXYPEPTIDASE A"/>
    <property type="match status" value="1"/>
</dbReference>
<dbReference type="InterPro" id="IPR000667">
    <property type="entry name" value="Peptidase_S13"/>
</dbReference>
<dbReference type="Gene3D" id="3.50.80.20">
    <property type="entry name" value="D-Ala-D-Ala carboxypeptidase C, peptidase S13"/>
    <property type="match status" value="1"/>
</dbReference>
<gene>
    <name evidence="4" type="primary">dacB</name>
    <name evidence="4" type="ORF">CUZ56_01011</name>
</gene>
<dbReference type="AlphaFoldDB" id="A0A433SEB4"/>
<keyword evidence="3" id="KW-0732">Signal</keyword>
<evidence type="ECO:0000256" key="1">
    <source>
        <dbReference type="ARBA" id="ARBA00006096"/>
    </source>
</evidence>
<dbReference type="GO" id="GO:0000270">
    <property type="term" value="P:peptidoglycan metabolic process"/>
    <property type="evidence" value="ECO:0007669"/>
    <property type="project" value="TreeGrafter"/>
</dbReference>
<keyword evidence="4" id="KW-0121">Carboxypeptidase</keyword>
<feature type="signal peptide" evidence="3">
    <location>
        <begin position="1"/>
        <end position="30"/>
    </location>
</feature>
<dbReference type="SUPFAM" id="SSF56601">
    <property type="entry name" value="beta-lactamase/transpeptidase-like"/>
    <property type="match status" value="1"/>
</dbReference>
<sequence precursor="true">MMIQLLTFKKMRKFLLVCATACLYSGAAMAQLLLPESVSQALQKAGIDQKDVAIVVVDAEPGGKSWLLHNEQAMMNPASVIKLVTTYAALDILGPGYTWKTGVFADGPVENGVLQGSLYIRGSGDPSMTADRLRDLLLEVRAAGIQNIRDNLVIDRSVYAIPEVAPGAFDGEPFRPYNVRPDALLVNYKSIVLIFNPSLATAGGQIPIVSDPPLTGVQLDSHVTVGDQRQCGDWQKTLSADFSDPLHIRIKGTFPLVCGNKRWYVAYAEPSSYALRVTGGLWQQLGGDVQGRVTTGTVPPGARLVAVGESKSMAEVVRDVNKFSNNVMAQSVFLALALPDQKGLLSSAAVSSPATLEQARQRVAAWWSQQLPRLTPPVMDNGSGLSRSESIAAISLAGMLQSVWHSAVMPEYVSSLPIAGVDGTMRRSNAQASAHIKTGSMNGVVARAGYVVGNNGQRRVIVFLINSPKSYAAKEALDALIDWSASF</sequence>
<feature type="chain" id="PRO_5019577762" evidence="3">
    <location>
        <begin position="31"/>
        <end position="487"/>
    </location>
</feature>
<comment type="caution">
    <text evidence="4">The sequence shown here is derived from an EMBL/GenBank/DDBJ whole genome shotgun (WGS) entry which is preliminary data.</text>
</comment>
<keyword evidence="5" id="KW-1185">Reference proteome</keyword>
<dbReference type="Gene3D" id="3.40.710.10">
    <property type="entry name" value="DD-peptidase/beta-lactamase superfamily"/>
    <property type="match status" value="1"/>
</dbReference>
<protein>
    <submittedName>
        <fullName evidence="4">D-alanyl-D-alanine carboxypeptidase DacB</fullName>
        <ecNumber evidence="4">3.4.16.4</ecNumber>
    </submittedName>
</protein>
<dbReference type="PANTHER" id="PTHR30023">
    <property type="entry name" value="D-ALANYL-D-ALANINE CARBOXYPEPTIDASE"/>
    <property type="match status" value="1"/>
</dbReference>
<dbReference type="EC" id="3.4.16.4" evidence="4"/>
<keyword evidence="2 4" id="KW-0378">Hydrolase</keyword>
<keyword evidence="4" id="KW-0645">Protease</keyword>
<evidence type="ECO:0000256" key="2">
    <source>
        <dbReference type="ARBA" id="ARBA00022801"/>
    </source>
</evidence>
<comment type="similarity">
    <text evidence="1">Belongs to the peptidase S13 family.</text>
</comment>
<accession>A0A433SEB4</accession>
<dbReference type="EMBL" id="PQSP01000002">
    <property type="protein sequence ID" value="RUS67072.1"/>
    <property type="molecule type" value="Genomic_DNA"/>
</dbReference>
<proteinExistence type="inferred from homology"/>
<dbReference type="PRINTS" id="PR00922">
    <property type="entry name" value="DADACBPTASE3"/>
</dbReference>
<dbReference type="GO" id="GO:0009002">
    <property type="term" value="F:serine-type D-Ala-D-Ala carboxypeptidase activity"/>
    <property type="evidence" value="ECO:0007669"/>
    <property type="project" value="UniProtKB-EC"/>
</dbReference>
<dbReference type="NCBIfam" id="TIGR00666">
    <property type="entry name" value="PBP4"/>
    <property type="match status" value="1"/>
</dbReference>
<evidence type="ECO:0000313" key="4">
    <source>
        <dbReference type="EMBL" id="RUS67072.1"/>
    </source>
</evidence>